<proteinExistence type="predicted"/>
<gene>
    <name evidence="4" type="ORF">UC8_52930</name>
</gene>
<dbReference type="InterPro" id="IPR041657">
    <property type="entry name" value="HTH_17"/>
</dbReference>
<keyword evidence="2" id="KW-1133">Transmembrane helix</keyword>
<feature type="region of interest" description="Disordered" evidence="1">
    <location>
        <begin position="77"/>
        <end position="126"/>
    </location>
</feature>
<dbReference type="OrthoDB" id="283946at2"/>
<evidence type="ECO:0000313" key="4">
    <source>
        <dbReference type="EMBL" id="QEG43246.1"/>
    </source>
</evidence>
<evidence type="ECO:0000259" key="3">
    <source>
        <dbReference type="Pfam" id="PF12728"/>
    </source>
</evidence>
<organism evidence="4 5">
    <name type="scientific">Roseimaritima ulvae</name>
    <dbReference type="NCBI Taxonomy" id="980254"/>
    <lineage>
        <taxon>Bacteria</taxon>
        <taxon>Pseudomonadati</taxon>
        <taxon>Planctomycetota</taxon>
        <taxon>Planctomycetia</taxon>
        <taxon>Pirellulales</taxon>
        <taxon>Pirellulaceae</taxon>
        <taxon>Roseimaritima</taxon>
    </lineage>
</organism>
<name>A0A5B9R1F2_9BACT</name>
<dbReference type="KEGG" id="rul:UC8_52930"/>
<feature type="region of interest" description="Disordered" evidence="1">
    <location>
        <begin position="342"/>
        <end position="364"/>
    </location>
</feature>
<evidence type="ECO:0000256" key="1">
    <source>
        <dbReference type="SAM" id="MobiDB-lite"/>
    </source>
</evidence>
<dbReference type="Pfam" id="PF12728">
    <property type="entry name" value="HTH_17"/>
    <property type="match status" value="1"/>
</dbReference>
<feature type="domain" description="Helix-turn-helix" evidence="3">
    <location>
        <begin position="8"/>
        <end position="49"/>
    </location>
</feature>
<reference evidence="4 5" key="1">
    <citation type="submission" date="2019-08" db="EMBL/GenBank/DDBJ databases">
        <title>Deep-cultivation of Planctomycetes and their phenomic and genomic characterization uncovers novel biology.</title>
        <authorList>
            <person name="Wiegand S."/>
            <person name="Jogler M."/>
            <person name="Boedeker C."/>
            <person name="Pinto D."/>
            <person name="Vollmers J."/>
            <person name="Rivas-Marin E."/>
            <person name="Kohn T."/>
            <person name="Peeters S.H."/>
            <person name="Heuer A."/>
            <person name="Rast P."/>
            <person name="Oberbeckmann S."/>
            <person name="Bunk B."/>
            <person name="Jeske O."/>
            <person name="Meyerdierks A."/>
            <person name="Storesund J.E."/>
            <person name="Kallscheuer N."/>
            <person name="Luecker S."/>
            <person name="Lage O.M."/>
            <person name="Pohl T."/>
            <person name="Merkel B.J."/>
            <person name="Hornburger P."/>
            <person name="Mueller R.-W."/>
            <person name="Bruemmer F."/>
            <person name="Labrenz M."/>
            <person name="Spormann A.M."/>
            <person name="Op den Camp H."/>
            <person name="Overmann J."/>
            <person name="Amann R."/>
            <person name="Jetten M.S.M."/>
            <person name="Mascher T."/>
            <person name="Medema M.H."/>
            <person name="Devos D.P."/>
            <person name="Kaster A.-K."/>
            <person name="Ovreas L."/>
            <person name="Rohde M."/>
            <person name="Galperin M.Y."/>
            <person name="Jogler C."/>
        </authorList>
    </citation>
    <scope>NUCLEOTIDE SEQUENCE [LARGE SCALE GENOMIC DNA]</scope>
    <source>
        <strain evidence="4 5">UC8</strain>
    </source>
</reference>
<dbReference type="EMBL" id="CP042914">
    <property type="protein sequence ID" value="QEG43246.1"/>
    <property type="molecule type" value="Genomic_DNA"/>
</dbReference>
<feature type="region of interest" description="Disordered" evidence="1">
    <location>
        <begin position="143"/>
        <end position="264"/>
    </location>
</feature>
<dbReference type="Proteomes" id="UP000325286">
    <property type="component" value="Chromosome"/>
</dbReference>
<sequence>MATNYLPLDEAAQRLGISHEKLVEMRSQGAIRGFRDGASWKFPENEIERIAADMASGDLDPGLSDLISEPEVGSAIRSGKSSVIGADAPTDLSSEAGEGSDSDVGLGDEAPGNDGSDVNLVARDGGVEVVSSENSDLFLADSGDLTLAPDASDSGMLDLADELKEGSTNPTLPPAGEADKPSKINSDLSLEADPLEGHSSSLEMLGDDLELSTSNSDSLSDLGGSHGQDVLSELDLLASGGSGGTGDLIQGDSDPSLFGGSDAAAAGSGLEFDDALDDDDELVIADDDDDDLVLGGAGSDISIAGDSGINLMSPSDSGLSLESEPLDLAGSSISALDLGAEIEGSGSSAPGVPGSGTGGSGSLVDFQADEDFQLSPSGIDIEVEEDSNSQVIEVEDSTTFGSGIDLAGVGVSPGEGGMGGDPFGEQVVADDVVAGEGIPVDEVAVDPMAEPAAAPVAMRPAYEVPYSTLSVISLLGILLVMSLGGMLMTDLMRNLWSYNEMSSPVSSLTDALIGMFGLGP</sequence>
<keyword evidence="2" id="KW-0472">Membrane</keyword>
<dbReference type="RefSeq" id="WP_068131198.1">
    <property type="nucleotide sequence ID" value="NZ_CP042914.1"/>
</dbReference>
<protein>
    <submittedName>
        <fullName evidence="4">Helix-turn-helix domain protein</fullName>
    </submittedName>
</protein>
<keyword evidence="5" id="KW-1185">Reference proteome</keyword>
<feature type="compositionally biased region" description="Low complexity" evidence="1">
    <location>
        <begin position="211"/>
        <end position="223"/>
    </location>
</feature>
<accession>A0A5B9R1F2</accession>
<keyword evidence="2" id="KW-0812">Transmembrane</keyword>
<evidence type="ECO:0000256" key="2">
    <source>
        <dbReference type="SAM" id="Phobius"/>
    </source>
</evidence>
<evidence type="ECO:0000313" key="5">
    <source>
        <dbReference type="Proteomes" id="UP000325286"/>
    </source>
</evidence>
<dbReference type="AlphaFoldDB" id="A0A5B9R1F2"/>
<feature type="transmembrane region" description="Helical" evidence="2">
    <location>
        <begin position="466"/>
        <end position="488"/>
    </location>
</feature>